<comment type="caution">
    <text evidence="8">The sequence shown here is derived from an EMBL/GenBank/DDBJ whole genome shotgun (WGS) entry which is preliminary data.</text>
</comment>
<keyword evidence="3 6" id="KW-0812">Transmembrane</keyword>
<evidence type="ECO:0000256" key="3">
    <source>
        <dbReference type="ARBA" id="ARBA00022692"/>
    </source>
</evidence>
<gene>
    <name evidence="8" type="ORF">FHP05_09980</name>
</gene>
<dbReference type="InterPro" id="IPR015414">
    <property type="entry name" value="TMEM64"/>
</dbReference>
<evidence type="ECO:0000259" key="7">
    <source>
        <dbReference type="Pfam" id="PF09335"/>
    </source>
</evidence>
<dbReference type="RefSeq" id="WP_147667837.1">
    <property type="nucleotide sequence ID" value="NZ_VDUW01000006.1"/>
</dbReference>
<keyword evidence="2 6" id="KW-1003">Cell membrane</keyword>
<reference evidence="8 9" key="1">
    <citation type="submission" date="2019-06" db="EMBL/GenBank/DDBJ databases">
        <title>Cerasibacillus sp. nov., isolated from maize field.</title>
        <authorList>
            <person name="Lin S.-Y."/>
            <person name="Tsai C.-F."/>
            <person name="Young C.-C."/>
        </authorList>
    </citation>
    <scope>NUCLEOTIDE SEQUENCE [LARGE SCALE GENOMIC DNA]</scope>
    <source>
        <strain evidence="8 9">CC-CFT480</strain>
    </source>
</reference>
<evidence type="ECO:0000256" key="1">
    <source>
        <dbReference type="ARBA" id="ARBA00004651"/>
    </source>
</evidence>
<evidence type="ECO:0000313" key="9">
    <source>
        <dbReference type="Proteomes" id="UP000321574"/>
    </source>
</evidence>
<sequence>MYVYNILTDWKQFYKEGNLDEYIIELLDQYQSLGPLPGIFLPFIESFFPFLPLFVFVFANAAAYGLLQGFIFSWIGSILGDITVFMIIRKLGKKRIFNKLRKNKQVHKVTKWVERHGFGPLFVLLCFPFSPSSVINVVSGLSKIRVYQYVLAILLGKAVMIFSMAYVGSSIIEFAKNPQKTILIAIFIGMFWLIGKYIEKRLHKKTNYDSMETSVKNE</sequence>
<dbReference type="Proteomes" id="UP000321574">
    <property type="component" value="Unassembled WGS sequence"/>
</dbReference>
<evidence type="ECO:0000256" key="5">
    <source>
        <dbReference type="ARBA" id="ARBA00023136"/>
    </source>
</evidence>
<keyword evidence="9" id="KW-1185">Reference proteome</keyword>
<protein>
    <recommendedName>
        <fullName evidence="6">TVP38/TMEM64 family membrane protein</fullName>
    </recommendedName>
</protein>
<evidence type="ECO:0000256" key="6">
    <source>
        <dbReference type="RuleBase" id="RU366058"/>
    </source>
</evidence>
<dbReference type="EMBL" id="VDUW01000006">
    <property type="protein sequence ID" value="TXL64009.1"/>
    <property type="molecule type" value="Genomic_DNA"/>
</dbReference>
<dbReference type="Pfam" id="PF09335">
    <property type="entry name" value="VTT_dom"/>
    <property type="match status" value="1"/>
</dbReference>
<dbReference type="GO" id="GO:0005886">
    <property type="term" value="C:plasma membrane"/>
    <property type="evidence" value="ECO:0007669"/>
    <property type="project" value="UniProtKB-SubCell"/>
</dbReference>
<name>A0A5C8NQI5_9BACI</name>
<feature type="transmembrane region" description="Helical" evidence="6">
    <location>
        <begin position="71"/>
        <end position="91"/>
    </location>
</feature>
<keyword evidence="5 6" id="KW-0472">Membrane</keyword>
<dbReference type="PANTHER" id="PTHR12677">
    <property type="entry name" value="GOLGI APPARATUS MEMBRANE PROTEIN TVP38-RELATED"/>
    <property type="match status" value="1"/>
</dbReference>
<feature type="domain" description="VTT" evidence="7">
    <location>
        <begin position="52"/>
        <end position="169"/>
    </location>
</feature>
<dbReference type="PANTHER" id="PTHR12677:SF55">
    <property type="entry name" value="UNDECAPRENYL PHOSPHATE TRANSPORTER SAOUHSC_00901-RELATED"/>
    <property type="match status" value="1"/>
</dbReference>
<comment type="similarity">
    <text evidence="6">Belongs to the TVP38/TMEM64 family.</text>
</comment>
<comment type="subcellular location">
    <subcellularLocation>
        <location evidence="1 6">Cell membrane</location>
        <topology evidence="1 6">Multi-pass membrane protein</topology>
    </subcellularLocation>
</comment>
<evidence type="ECO:0000313" key="8">
    <source>
        <dbReference type="EMBL" id="TXL64009.1"/>
    </source>
</evidence>
<organism evidence="8 9">
    <name type="scientific">Cerasibacillus terrae</name>
    <dbReference type="NCBI Taxonomy" id="2498845"/>
    <lineage>
        <taxon>Bacteria</taxon>
        <taxon>Bacillati</taxon>
        <taxon>Bacillota</taxon>
        <taxon>Bacilli</taxon>
        <taxon>Bacillales</taxon>
        <taxon>Bacillaceae</taxon>
        <taxon>Cerasibacillus</taxon>
    </lineage>
</organism>
<accession>A0A5C8NQI5</accession>
<feature type="transmembrane region" description="Helical" evidence="6">
    <location>
        <begin position="112"/>
        <end position="134"/>
    </location>
</feature>
<proteinExistence type="inferred from homology"/>
<keyword evidence="4 6" id="KW-1133">Transmembrane helix</keyword>
<dbReference type="AlphaFoldDB" id="A0A5C8NQI5"/>
<dbReference type="OrthoDB" id="1651121at2"/>
<feature type="transmembrane region" description="Helical" evidence="6">
    <location>
        <begin position="39"/>
        <end position="59"/>
    </location>
</feature>
<dbReference type="InterPro" id="IPR032816">
    <property type="entry name" value="VTT_dom"/>
</dbReference>
<evidence type="ECO:0000256" key="4">
    <source>
        <dbReference type="ARBA" id="ARBA00022989"/>
    </source>
</evidence>
<feature type="transmembrane region" description="Helical" evidence="6">
    <location>
        <begin position="146"/>
        <end position="169"/>
    </location>
</feature>
<feature type="transmembrane region" description="Helical" evidence="6">
    <location>
        <begin position="181"/>
        <end position="198"/>
    </location>
</feature>
<evidence type="ECO:0000256" key="2">
    <source>
        <dbReference type="ARBA" id="ARBA00022475"/>
    </source>
</evidence>